<feature type="domain" description="Beta/gamma crystallin 'Greek key'" evidence="5">
    <location>
        <begin position="116"/>
        <end position="158"/>
    </location>
</feature>
<keyword evidence="3" id="KW-0273">Eye lens protein</keyword>
<accession>A0ABV0PY36</accession>
<keyword evidence="4" id="KW-0677">Repeat</keyword>
<comment type="function">
    <text evidence="1">Crystallins are the dominant structural components of the vertebrate eye lens.</text>
</comment>
<proteinExistence type="inferred from homology"/>
<evidence type="ECO:0000256" key="1">
    <source>
        <dbReference type="ARBA" id="ARBA00003689"/>
    </source>
</evidence>
<comment type="caution">
    <text evidence="6">The sequence shown here is derived from an EMBL/GenBank/DDBJ whole genome shotgun (WGS) entry which is preliminary data.</text>
</comment>
<feature type="domain" description="Beta/gamma crystallin 'Greek key'" evidence="5">
    <location>
        <begin position="38"/>
        <end position="80"/>
    </location>
</feature>
<dbReference type="PANTHER" id="PTHR11818">
    <property type="entry name" value="BETA/GAMMA CRYSTALLIN"/>
    <property type="match status" value="1"/>
</dbReference>
<evidence type="ECO:0000256" key="4">
    <source>
        <dbReference type="ARBA" id="ARBA00022737"/>
    </source>
</evidence>
<reference evidence="6 7" key="1">
    <citation type="submission" date="2021-06" db="EMBL/GenBank/DDBJ databases">
        <authorList>
            <person name="Palmer J.M."/>
        </authorList>
    </citation>
    <scope>NUCLEOTIDE SEQUENCE [LARGE SCALE GENOMIC DNA]</scope>
    <source>
        <strain evidence="6 7">GA_2019</strain>
        <tissue evidence="6">Muscle</tissue>
    </source>
</reference>
<feature type="domain" description="Beta/gamma crystallin 'Greek key'" evidence="5">
    <location>
        <begin position="77"/>
        <end position="115"/>
    </location>
</feature>
<protein>
    <submittedName>
        <fullName evidence="6">Gamma-crystallin M2</fullName>
    </submittedName>
</protein>
<dbReference type="SMART" id="SM00247">
    <property type="entry name" value="XTALbg"/>
    <property type="match status" value="3"/>
</dbReference>
<dbReference type="SUPFAM" id="SSF49695">
    <property type="entry name" value="gamma-Crystallin-like"/>
    <property type="match status" value="2"/>
</dbReference>
<evidence type="ECO:0000259" key="5">
    <source>
        <dbReference type="PROSITE" id="PS50915"/>
    </source>
</evidence>
<organism evidence="6 7">
    <name type="scientific">Goodea atripinnis</name>
    <dbReference type="NCBI Taxonomy" id="208336"/>
    <lineage>
        <taxon>Eukaryota</taxon>
        <taxon>Metazoa</taxon>
        <taxon>Chordata</taxon>
        <taxon>Craniata</taxon>
        <taxon>Vertebrata</taxon>
        <taxon>Euteleostomi</taxon>
        <taxon>Actinopterygii</taxon>
        <taxon>Neopterygii</taxon>
        <taxon>Teleostei</taxon>
        <taxon>Neoteleostei</taxon>
        <taxon>Acanthomorphata</taxon>
        <taxon>Ovalentaria</taxon>
        <taxon>Atherinomorphae</taxon>
        <taxon>Cyprinodontiformes</taxon>
        <taxon>Goodeidae</taxon>
        <taxon>Goodea</taxon>
    </lineage>
</organism>
<dbReference type="PANTHER" id="PTHR11818:SF119">
    <property type="entry name" value="GAMMA-CRYSTALLIN D"/>
    <property type="match status" value="1"/>
</dbReference>
<dbReference type="Proteomes" id="UP001476798">
    <property type="component" value="Unassembled WGS sequence"/>
</dbReference>
<gene>
    <name evidence="6" type="primary">GM2_3</name>
    <name evidence="6" type="ORF">GOODEAATRI_013014</name>
</gene>
<keyword evidence="7" id="KW-1185">Reference proteome</keyword>
<evidence type="ECO:0000313" key="6">
    <source>
        <dbReference type="EMBL" id="MEQ2188241.1"/>
    </source>
</evidence>
<dbReference type="InterPro" id="IPR050252">
    <property type="entry name" value="Beta/Gamma-Crystallin"/>
</dbReference>
<evidence type="ECO:0000313" key="7">
    <source>
        <dbReference type="Proteomes" id="UP001476798"/>
    </source>
</evidence>
<name>A0ABV0PY36_9TELE</name>
<feature type="domain" description="Beta/gamma crystallin 'Greek key'" evidence="5">
    <location>
        <begin position="205"/>
        <end position="247"/>
    </location>
</feature>
<dbReference type="PROSITE" id="PS50915">
    <property type="entry name" value="CRYSTALLIN_BETA_GAMMA"/>
    <property type="match status" value="6"/>
</dbReference>
<feature type="domain" description="Beta/gamma crystallin 'Greek key'" evidence="5">
    <location>
        <begin position="164"/>
        <end position="204"/>
    </location>
</feature>
<sequence>IIFFEERNFQGRSYECIGDCSEITSHLRRCSSCRVESGIFMVYDQPYFRGLQYLLTKGEYPEYQDTIGFSDCIQSCRIIIFYEDRNFQGRSYECSGECSDLHSHFSRCNSIRVDSGAWMVYEKPNYMGYQYFLTKGDYPDYQRWMGFNDCVRSCRMIPMHQGSHKMMIYERPDFGRQMMELTDDCPSLYERFHFNDVLSCNVMDGQWLFYEHPHYRGRQYLLLPGQYRSFQEWGSMSPRVGSIRRITM</sequence>
<dbReference type="InterPro" id="IPR001064">
    <property type="entry name" value="Beta/gamma_crystallin"/>
</dbReference>
<feature type="non-terminal residue" evidence="6">
    <location>
        <position position="1"/>
    </location>
</feature>
<dbReference type="EMBL" id="JAHRIO010090816">
    <property type="protein sequence ID" value="MEQ2188241.1"/>
    <property type="molecule type" value="Genomic_DNA"/>
</dbReference>
<dbReference type="PRINTS" id="PR01367">
    <property type="entry name" value="BGCRYSTALLIN"/>
</dbReference>
<feature type="domain" description="Beta/gamma crystallin 'Greek key'" evidence="5">
    <location>
        <begin position="1"/>
        <end position="37"/>
    </location>
</feature>
<dbReference type="Pfam" id="PF00030">
    <property type="entry name" value="Crystall"/>
    <property type="match status" value="2"/>
</dbReference>
<comment type="similarity">
    <text evidence="2">Belongs to the beta/gamma-crystallin family.</text>
</comment>
<evidence type="ECO:0000256" key="2">
    <source>
        <dbReference type="ARBA" id="ARBA00009646"/>
    </source>
</evidence>
<dbReference type="Gene3D" id="2.60.20.10">
    <property type="entry name" value="Crystallins"/>
    <property type="match status" value="3"/>
</dbReference>
<evidence type="ECO:0000256" key="3">
    <source>
        <dbReference type="ARBA" id="ARBA00022613"/>
    </source>
</evidence>
<dbReference type="InterPro" id="IPR011024">
    <property type="entry name" value="G_crystallin-like"/>
</dbReference>